<dbReference type="Proteomes" id="UP000593564">
    <property type="component" value="Unassembled WGS sequence"/>
</dbReference>
<evidence type="ECO:0000256" key="2">
    <source>
        <dbReference type="SAM" id="SignalP"/>
    </source>
</evidence>
<dbReference type="PANTHER" id="PTHR31325">
    <property type="entry name" value="OS01G0798800 PROTEIN-RELATED"/>
    <property type="match status" value="1"/>
</dbReference>
<evidence type="ECO:0000313" key="4">
    <source>
        <dbReference type="EMBL" id="KAF5939433.1"/>
    </source>
</evidence>
<dbReference type="InterPro" id="IPR007658">
    <property type="entry name" value="DUF594"/>
</dbReference>
<organism evidence="4 5">
    <name type="scientific">Camellia sinensis</name>
    <name type="common">Tea plant</name>
    <name type="synonym">Thea sinensis</name>
    <dbReference type="NCBI Taxonomy" id="4442"/>
    <lineage>
        <taxon>Eukaryota</taxon>
        <taxon>Viridiplantae</taxon>
        <taxon>Streptophyta</taxon>
        <taxon>Embryophyta</taxon>
        <taxon>Tracheophyta</taxon>
        <taxon>Spermatophyta</taxon>
        <taxon>Magnoliopsida</taxon>
        <taxon>eudicotyledons</taxon>
        <taxon>Gunneridae</taxon>
        <taxon>Pentapetalae</taxon>
        <taxon>asterids</taxon>
        <taxon>Ericales</taxon>
        <taxon>Theaceae</taxon>
        <taxon>Camellia</taxon>
    </lineage>
</organism>
<dbReference type="InterPro" id="IPR025315">
    <property type="entry name" value="DUF4220"/>
</dbReference>
<feature type="transmembrane region" description="Helical" evidence="1">
    <location>
        <begin position="362"/>
        <end position="388"/>
    </location>
</feature>
<dbReference type="Pfam" id="PF13968">
    <property type="entry name" value="DUF4220"/>
    <property type="match status" value="1"/>
</dbReference>
<feature type="domain" description="DUF4220" evidence="3">
    <location>
        <begin position="281"/>
        <end position="652"/>
    </location>
</feature>
<keyword evidence="1" id="KW-0812">Transmembrane</keyword>
<comment type="caution">
    <text evidence="4">The sequence shown here is derived from an EMBL/GenBank/DDBJ whole genome shotgun (WGS) entry which is preliminary data.</text>
</comment>
<gene>
    <name evidence="4" type="ORF">HYC85_023692</name>
</gene>
<feature type="transmembrane region" description="Helical" evidence="1">
    <location>
        <begin position="776"/>
        <end position="795"/>
    </location>
</feature>
<sequence>MSSLRCYAPCLYLALLRIFSLRCYACSTRVVSHPQDCIVLHPFTCIVTHDIVCTVHLKLTRPDESDGIVFTPRETWYTQQLVRLLTEYSTFTAERYRFELSKPCILPAPFLDFVLALSACFVKGTAGPFLALPAMPLPLPAIDDACRPSMSHCRPPLMAGRPPVLAARCHSTSVAGSSLQMAGSPSFLAGSVPSLASMWSAASSHGRQATDALPSMFLIRSDQIKESIMIFQGFINDLKDLWEKWDIQFFILASLSLQAFLILSAPLRKRTSNPFVVMPLWLAYLLADAAANFAVGLISKSQYTKSKDKNNKNTPISDLLAFWAPFLLVHLGGPDTITAFALEDNELWLRHLLQLIFQSGTAFYVFVLTLTHNDLWIPTLLMFLAGLIKYTERTRSLYLASTRRFRESLLTEPDPGPNYAKLMDEYFSKKESKLPTKIEMIPEPQRVIKTVDEADIKDLDDLEVIKRAYGFFLTFKGLIADLIFSFRERNQSRDFFLKRTPKDGFKVVEVELNFFYEILYTKIVVIQGKLGYCLRFLSISCVVASSVLFSLTDKKDLKKVDIRITYALLGGGIALDVIAFFMVVLSYWTAIALTKSETPSWFTLLFRKILCVGRTRWIEDLPKPHPLRLRLVPPVLRRRWSQRLSQYNLINYCIYPRPKNAERLIGLVGLTNIFDGWKYVTKVQFTKELRDFIFEELKMKSRMADDLETAKEICLAKGDWVLGIEGCTTLLPYSIQTDYDESLILWHVATELCYNTDEGNEENQKFRIIAKVLSDYMLYLLIMEPTLMSAVAGIGQIRFRDTCAEAKKFFKGRKVGKDDNRSCLKIGCLNKCFCCPKSHTGQAVQNASADSGLTPKGQSCSCPNILGCFKKCCCKEKEVPGKKELDKEQVRACKSILAVNTEVKPVTVKGDRSKSVLFDACLLAKELQITEKEKGTDKWKILSKVWVELLSYAASHCRANSQAAQLSKGGQLITLVWLLMAHFGLGDQFQINEGHARAKLIVGK</sequence>
<feature type="transmembrane region" description="Helical" evidence="1">
    <location>
        <begin position="249"/>
        <end position="267"/>
    </location>
</feature>
<feature type="transmembrane region" description="Helical" evidence="1">
    <location>
        <begin position="279"/>
        <end position="298"/>
    </location>
</feature>
<name>A0A7J7GF95_CAMSI</name>
<feature type="chain" id="PRO_5029457895" description="DUF4220 domain-containing protein" evidence="2">
    <location>
        <begin position="26"/>
        <end position="1004"/>
    </location>
</feature>
<accession>A0A7J7GF95</accession>
<evidence type="ECO:0000259" key="3">
    <source>
        <dbReference type="Pfam" id="PF13968"/>
    </source>
</evidence>
<reference evidence="4 5" key="2">
    <citation type="submission" date="2020-07" db="EMBL/GenBank/DDBJ databases">
        <title>Genome assembly of wild tea tree DASZ reveals pedigree and selection history of tea varieties.</title>
        <authorList>
            <person name="Zhang W."/>
        </authorList>
    </citation>
    <scope>NUCLEOTIDE SEQUENCE [LARGE SCALE GENOMIC DNA]</scope>
    <source>
        <strain evidence="5">cv. G240</strain>
        <tissue evidence="4">Leaf</tissue>
    </source>
</reference>
<protein>
    <recommendedName>
        <fullName evidence="3">DUF4220 domain-containing protein</fullName>
    </recommendedName>
</protein>
<feature type="transmembrane region" description="Helical" evidence="1">
    <location>
        <begin position="319"/>
        <end position="342"/>
    </location>
</feature>
<feature type="transmembrane region" description="Helical" evidence="1">
    <location>
        <begin position="532"/>
        <end position="552"/>
    </location>
</feature>
<keyword evidence="5" id="KW-1185">Reference proteome</keyword>
<evidence type="ECO:0000256" key="1">
    <source>
        <dbReference type="SAM" id="Phobius"/>
    </source>
</evidence>
<reference evidence="5" key="1">
    <citation type="journal article" date="2020" name="Nat. Commun.">
        <title>Genome assembly of wild tea tree DASZ reveals pedigree and selection history of tea varieties.</title>
        <authorList>
            <person name="Zhang W."/>
            <person name="Zhang Y."/>
            <person name="Qiu H."/>
            <person name="Guo Y."/>
            <person name="Wan H."/>
            <person name="Zhang X."/>
            <person name="Scossa F."/>
            <person name="Alseekh S."/>
            <person name="Zhang Q."/>
            <person name="Wang P."/>
            <person name="Xu L."/>
            <person name="Schmidt M.H."/>
            <person name="Jia X."/>
            <person name="Li D."/>
            <person name="Zhu A."/>
            <person name="Guo F."/>
            <person name="Chen W."/>
            <person name="Ni D."/>
            <person name="Usadel B."/>
            <person name="Fernie A.R."/>
            <person name="Wen W."/>
        </authorList>
    </citation>
    <scope>NUCLEOTIDE SEQUENCE [LARGE SCALE GENOMIC DNA]</scope>
    <source>
        <strain evidence="5">cv. G240</strain>
    </source>
</reference>
<keyword evidence="1" id="KW-1133">Transmembrane helix</keyword>
<dbReference type="Pfam" id="PF04578">
    <property type="entry name" value="DUF594"/>
    <property type="match status" value="1"/>
</dbReference>
<feature type="transmembrane region" description="Helical" evidence="1">
    <location>
        <begin position="564"/>
        <end position="588"/>
    </location>
</feature>
<dbReference type="AlphaFoldDB" id="A0A7J7GF95"/>
<dbReference type="EMBL" id="JACBKZ010000011">
    <property type="protein sequence ID" value="KAF5939433.1"/>
    <property type="molecule type" value="Genomic_DNA"/>
</dbReference>
<proteinExistence type="predicted"/>
<feature type="signal peptide" evidence="2">
    <location>
        <begin position="1"/>
        <end position="25"/>
    </location>
</feature>
<evidence type="ECO:0000313" key="5">
    <source>
        <dbReference type="Proteomes" id="UP000593564"/>
    </source>
</evidence>
<keyword evidence="1" id="KW-0472">Membrane</keyword>
<keyword evidence="2" id="KW-0732">Signal</keyword>